<sequence>MAQLPISSILGPFRRTVLNPRILQTRPSSTLQGHPHIYIFANQLSPNTHTLSLLPANPPTPELAIGTTSQLPPTPSSFVENPRFLNILQSVVSEHAHEDPDVKSQAQVMASTAGANLGSGGVFFSPQPRRKRPAYGSGGGTGGDSSGGASGQGGVGSGGRGGWIHVSDSRNPPEYGRIAWPEDIFGSLEVDGNGNIEGNGNYQPSGTYRIVTRNGILGLSPFLREKLVQRLRAEEQSLRR</sequence>
<evidence type="ECO:0000313" key="3">
    <source>
        <dbReference type="Proteomes" id="UP000054565"/>
    </source>
</evidence>
<name>A0A0J6YM03_COCIT</name>
<reference evidence="3" key="1">
    <citation type="journal article" date="2010" name="Genome Res.">
        <title>Population genomic sequencing of Coccidioides fungi reveals recent hybridization and transposon control.</title>
        <authorList>
            <person name="Neafsey D.E."/>
            <person name="Barker B.M."/>
            <person name="Sharpton T.J."/>
            <person name="Stajich J.E."/>
            <person name="Park D.J."/>
            <person name="Whiston E."/>
            <person name="Hung C.-Y."/>
            <person name="McMahan C."/>
            <person name="White J."/>
            <person name="Sykes S."/>
            <person name="Heiman D."/>
            <person name="Young S."/>
            <person name="Zeng Q."/>
            <person name="Abouelleil A."/>
            <person name="Aftuck L."/>
            <person name="Bessette D."/>
            <person name="Brown A."/>
            <person name="FitzGerald M."/>
            <person name="Lui A."/>
            <person name="Macdonald J.P."/>
            <person name="Priest M."/>
            <person name="Orbach M.J."/>
            <person name="Galgiani J.N."/>
            <person name="Kirkland T.N."/>
            <person name="Cole G.T."/>
            <person name="Birren B.W."/>
            <person name="Henn M.R."/>
            <person name="Taylor J.W."/>
            <person name="Rounsley S.D."/>
        </authorList>
    </citation>
    <scope>NUCLEOTIDE SEQUENCE [LARGE SCALE GENOMIC DNA]</scope>
    <source>
        <strain evidence="3">RMSCC 2394</strain>
    </source>
</reference>
<accession>A0A0J6YM03</accession>
<evidence type="ECO:0000256" key="1">
    <source>
        <dbReference type="SAM" id="MobiDB-lite"/>
    </source>
</evidence>
<feature type="compositionally biased region" description="Gly residues" evidence="1">
    <location>
        <begin position="136"/>
        <end position="162"/>
    </location>
</feature>
<dbReference type="Proteomes" id="UP000054565">
    <property type="component" value="Unassembled WGS sequence"/>
</dbReference>
<dbReference type="AlphaFoldDB" id="A0A0J6YM03"/>
<dbReference type="PANTHER" id="PTHR37331">
    <property type="entry name" value="YALI0F11671P"/>
    <property type="match status" value="1"/>
</dbReference>
<dbReference type="STRING" id="404692.A0A0J6YM03"/>
<proteinExistence type="predicted"/>
<dbReference type="PANTHER" id="PTHR37331:SF1">
    <property type="entry name" value="YALI0F11671P"/>
    <property type="match status" value="1"/>
</dbReference>
<dbReference type="OrthoDB" id="5397701at2759"/>
<evidence type="ECO:0000313" key="2">
    <source>
        <dbReference type="EMBL" id="KMP08715.1"/>
    </source>
</evidence>
<organism evidence="2 3">
    <name type="scientific">Coccidioides immitis RMSCC 2394</name>
    <dbReference type="NCBI Taxonomy" id="404692"/>
    <lineage>
        <taxon>Eukaryota</taxon>
        <taxon>Fungi</taxon>
        <taxon>Dikarya</taxon>
        <taxon>Ascomycota</taxon>
        <taxon>Pezizomycotina</taxon>
        <taxon>Eurotiomycetes</taxon>
        <taxon>Eurotiomycetidae</taxon>
        <taxon>Onygenales</taxon>
        <taxon>Onygenaceae</taxon>
        <taxon>Coccidioides</taxon>
    </lineage>
</organism>
<gene>
    <name evidence="2" type="ORF">CIRG_08396</name>
</gene>
<protein>
    <submittedName>
        <fullName evidence="2">Uncharacterized protein</fullName>
    </submittedName>
</protein>
<dbReference type="EMBL" id="DS028098">
    <property type="protein sequence ID" value="KMP08715.1"/>
    <property type="molecule type" value="Genomic_DNA"/>
</dbReference>
<feature type="region of interest" description="Disordered" evidence="1">
    <location>
        <begin position="118"/>
        <end position="172"/>
    </location>
</feature>